<dbReference type="GO" id="GO:0036064">
    <property type="term" value="C:ciliary basal body"/>
    <property type="evidence" value="ECO:0007669"/>
    <property type="project" value="Ensembl"/>
</dbReference>
<dbReference type="InterPro" id="IPR056327">
    <property type="entry name" value="ARMC9_CTLH-like_dom"/>
</dbReference>
<feature type="domain" description="LisH" evidence="9">
    <location>
        <begin position="452"/>
        <end position="571"/>
    </location>
</feature>
<evidence type="ECO:0000256" key="1">
    <source>
        <dbReference type="ARBA" id="ARBA00004114"/>
    </source>
</evidence>
<dbReference type="EMBL" id="AGCU01014569">
    <property type="status" value="NOT_ANNOTATED_CDS"/>
    <property type="molecule type" value="Genomic_DNA"/>
</dbReference>
<reference evidence="12" key="2">
    <citation type="journal article" date="2013" name="Nat. Genet.">
        <title>The draft genomes of soft-shell turtle and green sea turtle yield insights into the development and evolution of the turtle-specific body plan.</title>
        <authorList>
            <person name="Wang Z."/>
            <person name="Pascual-Anaya J."/>
            <person name="Zadissa A."/>
            <person name="Li W."/>
            <person name="Niimura Y."/>
            <person name="Huang Z."/>
            <person name="Li C."/>
            <person name="White S."/>
            <person name="Xiong Z."/>
            <person name="Fang D."/>
            <person name="Wang B."/>
            <person name="Ming Y."/>
            <person name="Chen Y."/>
            <person name="Zheng Y."/>
            <person name="Kuraku S."/>
            <person name="Pignatelli M."/>
            <person name="Herrero J."/>
            <person name="Beal K."/>
            <person name="Nozawa M."/>
            <person name="Li Q."/>
            <person name="Wang J."/>
            <person name="Zhang H."/>
            <person name="Yu L."/>
            <person name="Shigenobu S."/>
            <person name="Wang J."/>
            <person name="Liu J."/>
            <person name="Flicek P."/>
            <person name="Searle S."/>
            <person name="Wang J."/>
            <person name="Kuratani S."/>
            <person name="Yin Y."/>
            <person name="Aken B."/>
            <person name="Zhang G."/>
            <person name="Irie N."/>
        </authorList>
    </citation>
    <scope>NUCLEOTIDE SEQUENCE [LARGE SCALE GENOMIC DNA]</scope>
    <source>
        <strain evidence="12">Daiwa-1</strain>
    </source>
</reference>
<keyword evidence="4" id="KW-0963">Cytoplasm</keyword>
<evidence type="ECO:0000256" key="8">
    <source>
        <dbReference type="SAM" id="MobiDB-lite"/>
    </source>
</evidence>
<dbReference type="SUPFAM" id="SSF48371">
    <property type="entry name" value="ARM repeat"/>
    <property type="match status" value="1"/>
</dbReference>
<dbReference type="STRING" id="13735.ENSPSIP00000002350"/>
<feature type="region of interest" description="Disordered" evidence="8">
    <location>
        <begin position="721"/>
        <end position="743"/>
    </location>
</feature>
<dbReference type="Pfam" id="PF21051">
    <property type="entry name" value="ARMC9_LisH"/>
    <property type="match status" value="1"/>
</dbReference>
<dbReference type="Pfam" id="PF23138">
    <property type="entry name" value="CTLH_Armc9"/>
    <property type="match status" value="1"/>
</dbReference>
<dbReference type="InterPro" id="IPR040369">
    <property type="entry name" value="ARMC9"/>
</dbReference>
<evidence type="ECO:0000256" key="6">
    <source>
        <dbReference type="ARBA" id="ARBA00023212"/>
    </source>
</evidence>
<dbReference type="Proteomes" id="UP000007267">
    <property type="component" value="Unassembled WGS sequence"/>
</dbReference>
<dbReference type="OMA" id="QQSDKEF"/>
<protein>
    <recommendedName>
        <fullName evidence="3">LisH domain-containing protein ARMC9</fullName>
    </recommendedName>
</protein>
<dbReference type="EMBL" id="AGCU01014561">
    <property type="status" value="NOT_ANNOTATED_CDS"/>
    <property type="molecule type" value="Genomic_DNA"/>
</dbReference>
<keyword evidence="12" id="KW-1185">Reference proteome</keyword>
<evidence type="ECO:0000313" key="11">
    <source>
        <dbReference type="Ensembl" id="ENSPSIP00000002350.1"/>
    </source>
</evidence>
<comment type="subcellular location">
    <subcellularLocation>
        <location evidence="2">Cytoplasm</location>
        <location evidence="2">Cytoskeleton</location>
        <location evidence="2">Cilium basal body</location>
    </subcellularLocation>
    <subcellularLocation>
        <location evidence="1">Cytoplasm</location>
        <location evidence="1">Cytoskeleton</location>
        <location evidence="1">Microtubule organizing center</location>
        <location evidence="1">Centrosome</location>
        <location evidence="1">Centriole</location>
    </subcellularLocation>
</comment>
<organism evidence="11 12">
    <name type="scientific">Pelodiscus sinensis</name>
    <name type="common">Chinese softshell turtle</name>
    <name type="synonym">Trionyx sinensis</name>
    <dbReference type="NCBI Taxonomy" id="13735"/>
    <lineage>
        <taxon>Eukaryota</taxon>
        <taxon>Metazoa</taxon>
        <taxon>Chordata</taxon>
        <taxon>Craniata</taxon>
        <taxon>Vertebrata</taxon>
        <taxon>Euteleostomi</taxon>
        <taxon>Archelosauria</taxon>
        <taxon>Testudinata</taxon>
        <taxon>Testudines</taxon>
        <taxon>Cryptodira</taxon>
        <taxon>Trionychia</taxon>
        <taxon>Trionychidae</taxon>
        <taxon>Pelodiscus</taxon>
    </lineage>
</organism>
<dbReference type="InterPro" id="IPR006594">
    <property type="entry name" value="LisH"/>
</dbReference>
<dbReference type="EMBL" id="AGCU01014567">
    <property type="status" value="NOT_ANNOTATED_CDS"/>
    <property type="molecule type" value="Genomic_DNA"/>
</dbReference>
<dbReference type="InterPro" id="IPR016024">
    <property type="entry name" value="ARM-type_fold"/>
</dbReference>
<dbReference type="InterPro" id="IPR048957">
    <property type="entry name" value="ARMC9_LisH"/>
</dbReference>
<dbReference type="Gene3D" id="1.25.10.10">
    <property type="entry name" value="Leucine-rich Repeat Variant"/>
    <property type="match status" value="1"/>
</dbReference>
<reference evidence="11" key="4">
    <citation type="submission" date="2025-09" db="UniProtKB">
        <authorList>
            <consortium name="Ensembl"/>
        </authorList>
    </citation>
    <scope>IDENTIFICATION</scope>
</reference>
<dbReference type="Pfam" id="PF21050">
    <property type="entry name" value="ARMC9_ARM"/>
    <property type="match status" value="1"/>
</dbReference>
<dbReference type="PANTHER" id="PTHR14881:SF4">
    <property type="entry name" value="LISH DOMAIN-CONTAINING PROTEIN ARMC9"/>
    <property type="match status" value="1"/>
</dbReference>
<accession>K7F2U0</accession>
<dbReference type="InterPro" id="IPR048959">
    <property type="entry name" value="ARMC9_ARM_dom"/>
</dbReference>
<dbReference type="EMBL" id="AGCU01014566">
    <property type="status" value="NOT_ANNOTATED_CDS"/>
    <property type="molecule type" value="Genomic_DNA"/>
</dbReference>
<dbReference type="EMBL" id="AGCU01014563">
    <property type="status" value="NOT_ANNOTATED_CDS"/>
    <property type="molecule type" value="Genomic_DNA"/>
</dbReference>
<dbReference type="EMBL" id="AGCU01014564">
    <property type="status" value="NOT_ANNOTATED_CDS"/>
    <property type="molecule type" value="Genomic_DNA"/>
</dbReference>
<dbReference type="FunFam" id="1.25.10.10:FF:000124">
    <property type="entry name" value="lisH domain-containing protein ARMC9 isoform X1"/>
    <property type="match status" value="1"/>
</dbReference>
<dbReference type="AlphaFoldDB" id="K7F2U0"/>
<evidence type="ECO:0000256" key="3">
    <source>
        <dbReference type="ARBA" id="ARBA00021146"/>
    </source>
</evidence>
<dbReference type="InterPro" id="IPR011989">
    <property type="entry name" value="ARM-like"/>
</dbReference>
<keyword evidence="6" id="KW-0206">Cytoskeleton</keyword>
<dbReference type="PROSITE" id="PS50896">
    <property type="entry name" value="LISH"/>
    <property type="match status" value="1"/>
</dbReference>
<dbReference type="SMART" id="SM00667">
    <property type="entry name" value="LisH"/>
    <property type="match status" value="1"/>
</dbReference>
<evidence type="ECO:0000256" key="2">
    <source>
        <dbReference type="ARBA" id="ARBA00004120"/>
    </source>
</evidence>
<evidence type="ECO:0000313" key="12">
    <source>
        <dbReference type="Proteomes" id="UP000007267"/>
    </source>
</evidence>
<keyword evidence="7" id="KW-0966">Cell projection</keyword>
<evidence type="ECO:0000256" key="4">
    <source>
        <dbReference type="ARBA" id="ARBA00022490"/>
    </source>
</evidence>
<dbReference type="Ensembl" id="ENSPSIT00000002358.1">
    <property type="protein sequence ID" value="ENSPSIP00000002350.1"/>
    <property type="gene ID" value="ENSPSIG00000002321.1"/>
</dbReference>
<dbReference type="GO" id="GO:0060271">
    <property type="term" value="P:cilium assembly"/>
    <property type="evidence" value="ECO:0007669"/>
    <property type="project" value="InterPro"/>
</dbReference>
<dbReference type="EMBL" id="AGCU01014568">
    <property type="status" value="NOT_ANNOTATED_CDS"/>
    <property type="molecule type" value="Genomic_DNA"/>
</dbReference>
<feature type="compositionally biased region" description="Low complexity" evidence="8">
    <location>
        <begin position="790"/>
        <end position="809"/>
    </location>
</feature>
<sequence length="815" mass="92834">MGDILAYEAELLGLVKEYLDFAEFEDTVKTFTKECKIKGKPLPKTTGGSLRDSKALIIQKDLLTAFENGNQKVFFELWEEHISSSLRDNEPLAQKLEFYLHIHFAIYLLKHSGRKPDKADFDERISRFKTYLETKGAALSQTTEFLPFYALPFVPNPMVHPSFKELFQDSWTPELKTRLEKFLSLTLKASHAPRLLTLYKENGQCSKEMLQQLHQQLVEAEHRNMTYLKRFNKIQVDYHNLIGVTAELVDSLEATVNGKMITPEYLQSICVRLFSNQMRQSIAHSIDFTRPGTASTMLRASLAPVKMQEVPLLPSLDYEKLKKDLISGSDRLKTFLLQALRWRLTTSHPGEQRDTVLQAYISNDLLDIHNSSQRSVLKLLHSKSEAVRQYIARLINAFASLAEGRLYLSQNPKLLQLLEERLKAEDKDSLTRENVLGALQKFSLRRALQSAMINDGLIFWLVDVLKDTDCLSDYTLEYSVALLMNLCLRSSGKKMCAKVANRVLKVLSDLLGHENHEIQPYVNGALYSILAIPSIREEARAMGMEEILRCFIKEGNAEMIRQIEFIIKQLNSEEPLDDSVESDDEEEDEDDEEDHDTMEADLDKDEVIQPQLGELSGEKLLTTEYLGIMTHTPKVKKKLFPGVHLSVDEPLQRPVTPGYHRAAYPTLGRKLFPPPNNQSHPRRCLSRFPKGNERDFEKSSCGFTGACQTRGNIRIMNEFPHPWKSSQHESNRLNPSAQSTEFAQDRDCGHLTNSEFCSAFTSKPRVPRTPEAQSPSHRRGKIPTIAPQFSQSGPQQTSRPSSSGSSTRSRQSKRK</sequence>
<feature type="compositionally biased region" description="Polar residues" evidence="8">
    <location>
        <begin position="732"/>
        <end position="742"/>
    </location>
</feature>
<reference evidence="12" key="1">
    <citation type="submission" date="2011-10" db="EMBL/GenBank/DDBJ databases">
        <authorList>
            <consortium name="Soft-shell Turtle Genome Consortium"/>
        </authorList>
    </citation>
    <scope>NUCLEOTIDE SEQUENCE [LARGE SCALE GENOMIC DNA]</scope>
    <source>
        <strain evidence="12">Daiwa-1</strain>
    </source>
</reference>
<evidence type="ECO:0000259" key="9">
    <source>
        <dbReference type="Pfam" id="PF21050"/>
    </source>
</evidence>
<proteinExistence type="predicted"/>
<feature type="domain" description="ARMC9 CTLH-like" evidence="10">
    <location>
        <begin position="57"/>
        <end position="188"/>
    </location>
</feature>
<evidence type="ECO:0000256" key="7">
    <source>
        <dbReference type="ARBA" id="ARBA00023273"/>
    </source>
</evidence>
<feature type="region of interest" description="Disordered" evidence="8">
    <location>
        <begin position="760"/>
        <end position="815"/>
    </location>
</feature>
<feature type="region of interest" description="Disordered" evidence="8">
    <location>
        <begin position="667"/>
        <end position="701"/>
    </location>
</feature>
<dbReference type="GO" id="GO:0045880">
    <property type="term" value="P:positive regulation of smoothened signaling pathway"/>
    <property type="evidence" value="ECO:0007669"/>
    <property type="project" value="Ensembl"/>
</dbReference>
<evidence type="ECO:0000259" key="10">
    <source>
        <dbReference type="Pfam" id="PF23138"/>
    </source>
</evidence>
<dbReference type="EMBL" id="AGCU01014565">
    <property type="status" value="NOT_ANNOTATED_CDS"/>
    <property type="molecule type" value="Genomic_DNA"/>
</dbReference>
<dbReference type="GO" id="GO:0097542">
    <property type="term" value="C:ciliary tip"/>
    <property type="evidence" value="ECO:0007669"/>
    <property type="project" value="Ensembl"/>
</dbReference>
<feature type="region of interest" description="Disordered" evidence="8">
    <location>
        <begin position="574"/>
        <end position="599"/>
    </location>
</feature>
<dbReference type="eggNOG" id="ENOG502QQ9W">
    <property type="taxonomic scope" value="Eukaryota"/>
</dbReference>
<name>K7F2U0_PELSI</name>
<evidence type="ECO:0000256" key="5">
    <source>
        <dbReference type="ARBA" id="ARBA00022794"/>
    </source>
</evidence>
<keyword evidence="5" id="KW-0970">Cilium biogenesis/degradation</keyword>
<dbReference type="EMBL" id="AGCU01014562">
    <property type="status" value="NOT_ANNOTATED_CDS"/>
    <property type="molecule type" value="Genomic_DNA"/>
</dbReference>
<dbReference type="GeneTree" id="ENSGT00390000018026"/>
<dbReference type="PANTHER" id="PTHR14881">
    <property type="entry name" value="LISH DOMAIN-CONTAINING PROTEIN ARMC9"/>
    <property type="match status" value="1"/>
</dbReference>
<dbReference type="GO" id="GO:0005814">
    <property type="term" value="C:centriole"/>
    <property type="evidence" value="ECO:0007669"/>
    <property type="project" value="UniProtKB-SubCell"/>
</dbReference>
<reference evidence="11" key="3">
    <citation type="submission" date="2025-08" db="UniProtKB">
        <authorList>
            <consortium name="Ensembl"/>
        </authorList>
    </citation>
    <scope>IDENTIFICATION</scope>
</reference>
<gene>
    <name evidence="11" type="primary">ARMC9</name>
</gene>